<reference evidence="4" key="1">
    <citation type="submission" date="2016-10" db="EMBL/GenBank/DDBJ databases">
        <authorList>
            <person name="Varghese N."/>
            <person name="Submissions S."/>
        </authorList>
    </citation>
    <scope>NUCLEOTIDE SEQUENCE [LARGE SCALE GENOMIC DNA]</scope>
    <source>
        <strain evidence="4">DSM 26894</strain>
    </source>
</reference>
<keyword evidence="3" id="KW-0378">Hydrolase</keyword>
<feature type="coiled-coil region" evidence="1">
    <location>
        <begin position="616"/>
        <end position="707"/>
    </location>
</feature>
<dbReference type="EMBL" id="FOZW01000001">
    <property type="protein sequence ID" value="SFS45640.1"/>
    <property type="molecule type" value="Genomic_DNA"/>
</dbReference>
<feature type="coiled-coil region" evidence="1">
    <location>
        <begin position="362"/>
        <end position="389"/>
    </location>
</feature>
<keyword evidence="3" id="KW-0269">Exonuclease</keyword>
<name>A0A1I6PZY4_9RHOB</name>
<dbReference type="Gene3D" id="3.40.50.300">
    <property type="entry name" value="P-loop containing nucleotide triphosphate hydrolases"/>
    <property type="match status" value="2"/>
</dbReference>
<keyword evidence="4" id="KW-1185">Reference proteome</keyword>
<accession>A0A1I6PZY4</accession>
<dbReference type="PANTHER" id="PTHR41259:SF1">
    <property type="entry name" value="DOUBLE-STRAND BREAK REPAIR RAD50 ATPASE, PUTATIVE-RELATED"/>
    <property type="match status" value="1"/>
</dbReference>
<dbReference type="SUPFAM" id="SSF52540">
    <property type="entry name" value="P-loop containing nucleoside triphosphate hydrolases"/>
    <property type="match status" value="1"/>
</dbReference>
<feature type="region of interest" description="Disordered" evidence="2">
    <location>
        <begin position="337"/>
        <end position="361"/>
    </location>
</feature>
<sequence>MKLLSVTLSDVRRFARPVTVQGFGPGLNVLSAPNEDGKSTLFDALQALFFIPHRSRAKEIAALRPHAGGAPMVSAEIEDAGHRYRLTKRWLSRPMAEVYEGTRLVAKGEAAEEWISALSQSPEEGGPAGLLWVRQGLVALDQGEKREQDHAHRARRDLLSSVAGEVEALTGGRRMDRALAQTEAALAELVTASGKPKAGGPLKAAEDEVAELAARRETLTTTAQALEQAIADRRRVRSELSELQDPEAQAARESRLTEARSAAETARAFAERQRRAAEQVAALEARRDSATEKAEALSRARAAVAEAETRLAALREAEAQASETAAGAKAKLAAATTSREAARATQRAAQKDQAAAQEAAQQARVKADRAALEKRLTEAQALAKAEQLANTAAQRGPDETAMEALDRASGELRVQEELHARTAPKLRLDYAPGATELLLDGAPLRDATERPLNGPATLDLPGIGRLSLDPGAAAQTGALDAARAAFGVALAATGCDSPEAAREAARARRKAAAELQETRAALRGVAPEGLRALENALAALPAPREIAQAPDPGVAADALRKAEDALAAAETAFETARSRDEQARLAEIRALTTREAAGTRLAELRETLPEDPDTTAAALTEARAEAETALAAAREALAELQGEAPDLASAEATLTRAQDVLEQSAKRQRELSERKAALDTEISLRAGEGVEEELAATEEALAKARERAERYGFERDTLALLKDTLETARSEAREHYFEPVTRELAPLLRLLWPEAELVFDEDSALPRALSRNGQEEPMDVLSGGTREQIALLVRLAFARLLARGGRHAPVILDDALVYTDDARIERMFDALHRQAGDLQILVLTCRQRAFRDLGGQMLSYESGELPEEAR</sequence>
<evidence type="ECO:0000256" key="2">
    <source>
        <dbReference type="SAM" id="MobiDB-lite"/>
    </source>
</evidence>
<dbReference type="RefSeq" id="WP_092422267.1">
    <property type="nucleotide sequence ID" value="NZ_FNCL01000002.1"/>
</dbReference>
<dbReference type="GO" id="GO:0004527">
    <property type="term" value="F:exonuclease activity"/>
    <property type="evidence" value="ECO:0007669"/>
    <property type="project" value="UniProtKB-KW"/>
</dbReference>
<dbReference type="Proteomes" id="UP000199392">
    <property type="component" value="Unassembled WGS sequence"/>
</dbReference>
<organism evidence="3 4">
    <name type="scientific">Alloyangia pacifica</name>
    <dbReference type="NCBI Taxonomy" id="311180"/>
    <lineage>
        <taxon>Bacteria</taxon>
        <taxon>Pseudomonadati</taxon>
        <taxon>Pseudomonadota</taxon>
        <taxon>Alphaproteobacteria</taxon>
        <taxon>Rhodobacterales</taxon>
        <taxon>Roseobacteraceae</taxon>
        <taxon>Alloyangia</taxon>
    </lineage>
</organism>
<feature type="coiled-coil region" evidence="1">
    <location>
        <begin position="202"/>
        <end position="229"/>
    </location>
</feature>
<dbReference type="STRING" id="311180.SAMN04488050_101864"/>
<dbReference type="PANTHER" id="PTHR41259">
    <property type="entry name" value="DOUBLE-STRAND BREAK REPAIR RAD50 ATPASE, PUTATIVE-RELATED"/>
    <property type="match status" value="1"/>
</dbReference>
<keyword evidence="1" id="KW-0175">Coiled coil</keyword>
<dbReference type="AlphaFoldDB" id="A0A1I6PZY4"/>
<proteinExistence type="predicted"/>
<feature type="region of interest" description="Disordered" evidence="2">
    <location>
        <begin position="237"/>
        <end position="266"/>
    </location>
</feature>
<protein>
    <submittedName>
        <fullName evidence="3">DNA repair exonuclease SbcCD ATPase subunit</fullName>
    </submittedName>
</protein>
<evidence type="ECO:0000256" key="1">
    <source>
        <dbReference type="SAM" id="Coils"/>
    </source>
</evidence>
<dbReference type="InterPro" id="IPR027417">
    <property type="entry name" value="P-loop_NTPase"/>
</dbReference>
<feature type="coiled-coil region" evidence="1">
    <location>
        <begin position="273"/>
        <end position="324"/>
    </location>
</feature>
<evidence type="ECO:0000313" key="3">
    <source>
        <dbReference type="EMBL" id="SFS45640.1"/>
    </source>
</evidence>
<keyword evidence="3" id="KW-0540">Nuclease</keyword>
<evidence type="ECO:0000313" key="4">
    <source>
        <dbReference type="Proteomes" id="UP000199392"/>
    </source>
</evidence>
<gene>
    <name evidence="3" type="ORF">SAMN04488050_101864</name>
</gene>
<dbReference type="OrthoDB" id="7069379at2"/>